<dbReference type="eggNOG" id="KOG0778">
    <property type="taxonomic scope" value="Eukaryota"/>
</dbReference>
<sequence length="542" mass="62417">MTKTAQRQLRQEAQNDSLDASFATFNSDEPADISAIEEVRNVGRQTHFVQPKRRINPRLSTPLEHLRSTSRDRSYSFSSDVSMASVSGVSHKTKSSTYKKRGFIYEKEHKRNTELFNQASFKQKISNALQNINRLRSAERKPRLHRKHLEQLAIKTAQVQRLIAQDDAALSRDASRVESINDLVQKFLRQKEFDAQTAVLPLPPVKLEEKKRLEKEQRAKMRRARGVLGRKALPERLGEKEEEAARAAFTTRGTVSAIPGAGVEDRDIAKLGPGQWLNDEVINFYGTLILIRANEADKKRTEAMKTAKDAPAPITTTAVTNGAVARKNAKSIPKRPYDSSLDAFWRVHFFSSFFWSNLKTRGFDGVKRWTRRIDIFSKDLILFPINLGNSHWVCGAINFRRRRFEYYDSLGARNSSAFTLMRTYVTEEARDKKKREIDLRGWVDVFSDQSPRQENGYDCGVFASMTLEQISRRGWHTPIPLDPPRIIWKDEGLDEGAGKMMIGERAEEDDDDDEYEWNFEQQNMPYLRKRMACEIYSKQLLD</sequence>
<dbReference type="Proteomes" id="UP000019377">
    <property type="component" value="Unassembled WGS sequence"/>
</dbReference>
<dbReference type="OrthoDB" id="1939479at2759"/>
<accession>V5EHA7</accession>
<keyword evidence="3" id="KW-0378">Hydrolase</keyword>
<dbReference type="Gene3D" id="3.40.395.10">
    <property type="entry name" value="Adenoviral Proteinase, Chain A"/>
    <property type="match status" value="1"/>
</dbReference>
<dbReference type="GO" id="GO:0016929">
    <property type="term" value="F:deSUMOylase activity"/>
    <property type="evidence" value="ECO:0007669"/>
    <property type="project" value="TreeGrafter"/>
</dbReference>
<evidence type="ECO:0000256" key="3">
    <source>
        <dbReference type="ARBA" id="ARBA00022801"/>
    </source>
</evidence>
<dbReference type="Pfam" id="PF02902">
    <property type="entry name" value="Peptidase_C48"/>
    <property type="match status" value="1"/>
</dbReference>
<dbReference type="AlphaFoldDB" id="V5EHA7"/>
<gene>
    <name evidence="6" type="ORF">PSEUBRA_SCAF1g00435</name>
</gene>
<evidence type="ECO:0000313" key="6">
    <source>
        <dbReference type="EMBL" id="EST09971.1"/>
    </source>
</evidence>
<name>V5EHA7_KALBG</name>
<proteinExistence type="inferred from homology"/>
<dbReference type="STRING" id="1365824.V5EHA7"/>
<dbReference type="PROSITE" id="PS50600">
    <property type="entry name" value="ULP_PROTEASE"/>
    <property type="match status" value="1"/>
</dbReference>
<dbReference type="HOGENOM" id="CLU_024324_5_2_1"/>
<dbReference type="InterPro" id="IPR038765">
    <property type="entry name" value="Papain-like_cys_pep_sf"/>
</dbReference>
<keyword evidence="7" id="KW-1185">Reference proteome</keyword>
<organism evidence="6 7">
    <name type="scientific">Kalmanozyma brasiliensis (strain GHG001)</name>
    <name type="common">Yeast</name>
    <name type="synonym">Pseudozyma brasiliensis</name>
    <dbReference type="NCBI Taxonomy" id="1365824"/>
    <lineage>
        <taxon>Eukaryota</taxon>
        <taxon>Fungi</taxon>
        <taxon>Dikarya</taxon>
        <taxon>Basidiomycota</taxon>
        <taxon>Ustilaginomycotina</taxon>
        <taxon>Ustilaginomycetes</taxon>
        <taxon>Ustilaginales</taxon>
        <taxon>Ustilaginaceae</taxon>
        <taxon>Kalmanozyma</taxon>
    </lineage>
</organism>
<dbReference type="PANTHER" id="PTHR12606">
    <property type="entry name" value="SENTRIN/SUMO-SPECIFIC PROTEASE"/>
    <property type="match status" value="1"/>
</dbReference>
<dbReference type="GO" id="GO:0006508">
    <property type="term" value="P:proteolysis"/>
    <property type="evidence" value="ECO:0007669"/>
    <property type="project" value="UniProtKB-KW"/>
</dbReference>
<dbReference type="GO" id="GO:0016926">
    <property type="term" value="P:protein desumoylation"/>
    <property type="evidence" value="ECO:0007669"/>
    <property type="project" value="TreeGrafter"/>
</dbReference>
<dbReference type="GO" id="GO:0005634">
    <property type="term" value="C:nucleus"/>
    <property type="evidence" value="ECO:0007669"/>
    <property type="project" value="TreeGrafter"/>
</dbReference>
<protein>
    <recommendedName>
        <fullName evidence="5">Ubiquitin-like protease family profile domain-containing protein</fullName>
    </recommendedName>
</protein>
<reference evidence="7" key="1">
    <citation type="journal article" date="2013" name="Genome Announc.">
        <title>Draft genome sequence of Pseudozyma brasiliensis sp. nov. strain GHG001, a high producer of endo-1,4-xylanase isolated from an insect pest of sugarcane.</title>
        <authorList>
            <person name="Oliveira J.V.D.C."/>
            <person name="dos Santos R.A.C."/>
            <person name="Borges T.A."/>
            <person name="Riano-Pachon D.M."/>
            <person name="Goldman G.H."/>
        </authorList>
    </citation>
    <scope>NUCLEOTIDE SEQUENCE [LARGE SCALE GENOMIC DNA]</scope>
    <source>
        <strain evidence="7">GHG001</strain>
    </source>
</reference>
<feature type="domain" description="Ubiquitin-like protease family profile" evidence="5">
    <location>
        <begin position="261"/>
        <end position="470"/>
    </location>
</feature>
<evidence type="ECO:0000256" key="2">
    <source>
        <dbReference type="ARBA" id="ARBA00022670"/>
    </source>
</evidence>
<dbReference type="EMBL" id="KI545851">
    <property type="protein sequence ID" value="EST09971.1"/>
    <property type="molecule type" value="Genomic_DNA"/>
</dbReference>
<comment type="similarity">
    <text evidence="1">Belongs to the peptidase C48 family.</text>
</comment>
<evidence type="ECO:0000259" key="5">
    <source>
        <dbReference type="PROSITE" id="PS50600"/>
    </source>
</evidence>
<dbReference type="InterPro" id="IPR003653">
    <property type="entry name" value="Peptidase_C48_C"/>
</dbReference>
<keyword evidence="4" id="KW-0788">Thiol protease</keyword>
<keyword evidence="2" id="KW-0645">Protease</keyword>
<dbReference type="GeneID" id="27418626"/>
<dbReference type="SUPFAM" id="SSF54001">
    <property type="entry name" value="Cysteine proteinases"/>
    <property type="match status" value="1"/>
</dbReference>
<evidence type="ECO:0000256" key="1">
    <source>
        <dbReference type="ARBA" id="ARBA00005234"/>
    </source>
</evidence>
<evidence type="ECO:0000256" key="4">
    <source>
        <dbReference type="ARBA" id="ARBA00022807"/>
    </source>
</evidence>
<dbReference type="PANTHER" id="PTHR12606:SF141">
    <property type="entry name" value="GH15225P-RELATED"/>
    <property type="match status" value="1"/>
</dbReference>
<evidence type="ECO:0000313" key="7">
    <source>
        <dbReference type="Proteomes" id="UP000019377"/>
    </source>
</evidence>